<dbReference type="EMBL" id="JADFTS010000001">
    <property type="protein sequence ID" value="KAF9623596.1"/>
    <property type="molecule type" value="Genomic_DNA"/>
</dbReference>
<evidence type="ECO:0000256" key="1">
    <source>
        <dbReference type="ARBA" id="ARBA00009995"/>
    </source>
</evidence>
<sequence length="478" mass="52952">MPTNATTTGAHILVFPFPAQGHMLPLVDFTHQLALRNLTITILVTPKNVPLLTPLLSKHPSIHTLVLPFPNDPSIPSGVENVKDLPASYFPAMIRTMGKLYKPTLEWFQSHPSPPTVILSDFFLGWTHHLACQLGIRRIVFSPSGVGAFTLCFLSVWRTCPKRVNPNDEYEIISFPEVPNSPSYPWWQLGPLYRTYKKGDPVSEFIKKCSLANLDSWGIVFNSFSELESGCLDYMKQSCGHDRIWAIGPLIGHVDDKYKSNGLVPGNEILSWLDTCDDHSVVYVCFGSQAVLTNKQMEELALGLEQSGVRFIWPIKKPTVGHVSSKYGMIPDGFEDRVAGRGLVYKGWAPQALILKHRAVGAFLTHCGWNSVLESLIAGVSMLTWPMNADQFMNATLLVDQVGVAVRVCEGEKTIPNATDLAKFLAKSVCDNGFEKERVRAKELSKAALAAVKEGGSSFKDLNSLVEDIFALNMNHKK</sequence>
<comment type="similarity">
    <text evidence="1">Belongs to the UDP-glycosyltransferase family.</text>
</comment>
<name>A0A835IT16_9MAGN</name>
<comment type="caution">
    <text evidence="3">The sequence shown here is derived from an EMBL/GenBank/DDBJ whole genome shotgun (WGS) entry which is preliminary data.</text>
</comment>
<keyword evidence="4" id="KW-1185">Reference proteome</keyword>
<proteinExistence type="inferred from homology"/>
<keyword evidence="2" id="KW-0808">Transferase</keyword>
<dbReference type="Pfam" id="PF00201">
    <property type="entry name" value="UDPGT"/>
    <property type="match status" value="1"/>
</dbReference>
<accession>A0A835IT16</accession>
<dbReference type="FunFam" id="3.40.50.2000:FF:000064">
    <property type="entry name" value="Glycosyltransferase"/>
    <property type="match status" value="1"/>
</dbReference>
<dbReference type="FunFam" id="3.40.50.2000:FF:000143">
    <property type="entry name" value="UDP-glycosyltransferase 89B1"/>
    <property type="match status" value="1"/>
</dbReference>
<dbReference type="Proteomes" id="UP000631114">
    <property type="component" value="Unassembled WGS sequence"/>
</dbReference>
<evidence type="ECO:0000313" key="4">
    <source>
        <dbReference type="Proteomes" id="UP000631114"/>
    </source>
</evidence>
<evidence type="ECO:0000313" key="3">
    <source>
        <dbReference type="EMBL" id="KAF9623596.1"/>
    </source>
</evidence>
<dbReference type="InterPro" id="IPR002213">
    <property type="entry name" value="UDP_glucos_trans"/>
</dbReference>
<dbReference type="AlphaFoldDB" id="A0A835IT16"/>
<protein>
    <submittedName>
        <fullName evidence="3">Uncharacterized protein</fullName>
    </submittedName>
</protein>
<dbReference type="Gene3D" id="3.40.50.2000">
    <property type="entry name" value="Glycogen Phosphorylase B"/>
    <property type="match status" value="2"/>
</dbReference>
<dbReference type="SUPFAM" id="SSF53756">
    <property type="entry name" value="UDP-Glycosyltransferase/glycogen phosphorylase"/>
    <property type="match status" value="1"/>
</dbReference>
<dbReference type="GO" id="GO:0035251">
    <property type="term" value="F:UDP-glucosyltransferase activity"/>
    <property type="evidence" value="ECO:0007669"/>
    <property type="project" value="TreeGrafter"/>
</dbReference>
<dbReference type="PANTHER" id="PTHR48047">
    <property type="entry name" value="GLYCOSYLTRANSFERASE"/>
    <property type="match status" value="1"/>
</dbReference>
<reference evidence="3 4" key="1">
    <citation type="submission" date="2020-10" db="EMBL/GenBank/DDBJ databases">
        <title>The Coptis chinensis genome and diversification of protoberbering-type alkaloids.</title>
        <authorList>
            <person name="Wang B."/>
            <person name="Shu S."/>
            <person name="Song C."/>
            <person name="Liu Y."/>
        </authorList>
    </citation>
    <scope>NUCLEOTIDE SEQUENCE [LARGE SCALE GENOMIC DNA]</scope>
    <source>
        <strain evidence="3">HL-2020</strain>
        <tissue evidence="3">Leaf</tissue>
    </source>
</reference>
<dbReference type="CDD" id="cd03784">
    <property type="entry name" value="GT1_Gtf-like"/>
    <property type="match status" value="1"/>
</dbReference>
<organism evidence="3 4">
    <name type="scientific">Coptis chinensis</name>
    <dbReference type="NCBI Taxonomy" id="261450"/>
    <lineage>
        <taxon>Eukaryota</taxon>
        <taxon>Viridiplantae</taxon>
        <taxon>Streptophyta</taxon>
        <taxon>Embryophyta</taxon>
        <taxon>Tracheophyta</taxon>
        <taxon>Spermatophyta</taxon>
        <taxon>Magnoliopsida</taxon>
        <taxon>Ranunculales</taxon>
        <taxon>Ranunculaceae</taxon>
        <taxon>Coptidoideae</taxon>
        <taxon>Coptis</taxon>
    </lineage>
</organism>
<dbReference type="OrthoDB" id="5835829at2759"/>
<evidence type="ECO:0000256" key="2">
    <source>
        <dbReference type="ARBA" id="ARBA00022679"/>
    </source>
</evidence>
<dbReference type="PANTHER" id="PTHR48047:SF8">
    <property type="entry name" value="FLAVONOL 3-O-GLUCOSYLTRANSFERASE UGT89B1"/>
    <property type="match status" value="1"/>
</dbReference>
<gene>
    <name evidence="3" type="ORF">IFM89_003386</name>
</gene>